<reference evidence="1" key="1">
    <citation type="journal article" date="2023" name="IMA Fungus">
        <title>Comparative genomic study of the Penicillium genus elucidates a diverse pangenome and 15 lateral gene transfer events.</title>
        <authorList>
            <person name="Petersen C."/>
            <person name="Sorensen T."/>
            <person name="Nielsen M.R."/>
            <person name="Sondergaard T.E."/>
            <person name="Sorensen J.L."/>
            <person name="Fitzpatrick D.A."/>
            <person name="Frisvad J.C."/>
            <person name="Nielsen K.L."/>
        </authorList>
    </citation>
    <scope>NUCLEOTIDE SEQUENCE</scope>
    <source>
        <strain evidence="1">IBT 12815</strain>
    </source>
</reference>
<proteinExistence type="predicted"/>
<comment type="caution">
    <text evidence="1">The sequence shown here is derived from an EMBL/GenBank/DDBJ whole genome shotgun (WGS) entry which is preliminary data.</text>
</comment>
<sequence length="152" mass="17247">MGIFGNGSFKLWCDDLRSGNVPLNKDSKIAAVVDWEHTLPPLNSPMHHLGGFLLKSPNASPRKIALRTGVRSFEFRLETFLKAMIIREDEAISKGQLNSNQRLSGPMRESRKSGDFWIAYAARNNFAFDAIYWQKIDRRFFGSTTYPDPAHA</sequence>
<accession>A0AAD6EGW4</accession>
<protein>
    <recommendedName>
        <fullName evidence="3">Aminoglycoside phosphotransferase domain-containing protein</fullName>
    </recommendedName>
</protein>
<reference evidence="1" key="2">
    <citation type="submission" date="2023-01" db="EMBL/GenBank/DDBJ databases">
        <authorList>
            <person name="Petersen C."/>
        </authorList>
    </citation>
    <scope>NUCLEOTIDE SEQUENCE</scope>
    <source>
        <strain evidence="1">IBT 12815</strain>
    </source>
</reference>
<name>A0AAD6EGW4_9EURO</name>
<gene>
    <name evidence="1" type="ORF">N7537_002157</name>
</gene>
<dbReference type="Proteomes" id="UP001213799">
    <property type="component" value="Unassembled WGS sequence"/>
</dbReference>
<dbReference type="AlphaFoldDB" id="A0AAD6EGW4"/>
<dbReference type="RefSeq" id="XP_056758210.1">
    <property type="nucleotide sequence ID" value="XM_056893215.1"/>
</dbReference>
<evidence type="ECO:0000313" key="1">
    <source>
        <dbReference type="EMBL" id="KAJ5617043.1"/>
    </source>
</evidence>
<dbReference type="GeneID" id="81583457"/>
<evidence type="ECO:0000313" key="2">
    <source>
        <dbReference type="Proteomes" id="UP001213799"/>
    </source>
</evidence>
<dbReference type="EMBL" id="JAQJAE010000001">
    <property type="protein sequence ID" value="KAJ5617043.1"/>
    <property type="molecule type" value="Genomic_DNA"/>
</dbReference>
<organism evidence="1 2">
    <name type="scientific">Penicillium hordei</name>
    <dbReference type="NCBI Taxonomy" id="40994"/>
    <lineage>
        <taxon>Eukaryota</taxon>
        <taxon>Fungi</taxon>
        <taxon>Dikarya</taxon>
        <taxon>Ascomycota</taxon>
        <taxon>Pezizomycotina</taxon>
        <taxon>Eurotiomycetes</taxon>
        <taxon>Eurotiomycetidae</taxon>
        <taxon>Eurotiales</taxon>
        <taxon>Aspergillaceae</taxon>
        <taxon>Penicillium</taxon>
    </lineage>
</organism>
<keyword evidence="2" id="KW-1185">Reference proteome</keyword>
<evidence type="ECO:0008006" key="3">
    <source>
        <dbReference type="Google" id="ProtNLM"/>
    </source>
</evidence>